<evidence type="ECO:0000313" key="2">
    <source>
        <dbReference type="Proteomes" id="UP000239156"/>
    </source>
</evidence>
<keyword evidence="2" id="KW-1185">Reference proteome</keyword>
<proteinExistence type="predicted"/>
<reference evidence="1" key="1">
    <citation type="submission" date="2017-12" db="EMBL/GenBank/DDBJ databases">
        <title>Gene loss provides genomic basis for host adaptation in cereal stripe rust fungi.</title>
        <authorList>
            <person name="Xia C."/>
        </authorList>
    </citation>
    <scope>NUCLEOTIDE SEQUENCE [LARGE SCALE GENOMIC DNA]</scope>
    <source>
        <strain evidence="1">93-210</strain>
    </source>
</reference>
<dbReference type="Proteomes" id="UP000239156">
    <property type="component" value="Unassembled WGS sequence"/>
</dbReference>
<dbReference type="AlphaFoldDB" id="A0A2S4W6R7"/>
<comment type="caution">
    <text evidence="1">The sequence shown here is derived from an EMBL/GenBank/DDBJ whole genome shotgun (WGS) entry which is preliminary data.</text>
</comment>
<dbReference type="EMBL" id="PKSL01000003">
    <property type="protein sequence ID" value="POW17377.1"/>
    <property type="molecule type" value="Genomic_DNA"/>
</dbReference>
<organism evidence="1 2">
    <name type="scientific">Puccinia striiformis</name>
    <dbReference type="NCBI Taxonomy" id="27350"/>
    <lineage>
        <taxon>Eukaryota</taxon>
        <taxon>Fungi</taxon>
        <taxon>Dikarya</taxon>
        <taxon>Basidiomycota</taxon>
        <taxon>Pucciniomycotina</taxon>
        <taxon>Pucciniomycetes</taxon>
        <taxon>Pucciniales</taxon>
        <taxon>Pucciniaceae</taxon>
        <taxon>Puccinia</taxon>
    </lineage>
</organism>
<name>A0A2S4W6R7_9BASI</name>
<accession>A0A2S4W6R7</accession>
<gene>
    <name evidence="1" type="ORF">PSTT_00716</name>
</gene>
<protein>
    <submittedName>
        <fullName evidence="1">Uncharacterized protein</fullName>
    </submittedName>
</protein>
<dbReference type="VEuPathDB" id="FungiDB:PSTT_00716"/>
<sequence length="28" mass="2881">MGQVGSDPHRSFSAPLWCGSGSVQFSVG</sequence>
<evidence type="ECO:0000313" key="1">
    <source>
        <dbReference type="EMBL" id="POW17377.1"/>
    </source>
</evidence>